<evidence type="ECO:0000256" key="1">
    <source>
        <dbReference type="ARBA" id="ARBA00001947"/>
    </source>
</evidence>
<reference evidence="10 11" key="1">
    <citation type="submission" date="2024-09" db="EMBL/GenBank/DDBJ databases">
        <authorList>
            <person name="Sun Q."/>
            <person name="Mori K."/>
        </authorList>
    </citation>
    <scope>NUCLEOTIDE SEQUENCE [LARGE SCALE GENOMIC DNA]</scope>
    <source>
        <strain evidence="10 11">NCAIM B.02529</strain>
    </source>
</reference>
<feature type="active site" description="Proton donor/acceptor" evidence="7">
    <location>
        <position position="649"/>
    </location>
</feature>
<evidence type="ECO:0000256" key="5">
    <source>
        <dbReference type="ARBA" id="ARBA00022833"/>
    </source>
</evidence>
<evidence type="ECO:0000256" key="4">
    <source>
        <dbReference type="ARBA" id="ARBA00022801"/>
    </source>
</evidence>
<keyword evidence="3" id="KW-0645">Protease</keyword>
<dbReference type="PROSITE" id="PS52035">
    <property type="entry name" value="PEPTIDASE_M14"/>
    <property type="match status" value="1"/>
</dbReference>
<dbReference type="Gene3D" id="3.40.630.10">
    <property type="entry name" value="Zn peptidases"/>
    <property type="match status" value="1"/>
</dbReference>
<evidence type="ECO:0000313" key="11">
    <source>
        <dbReference type="Proteomes" id="UP001589836"/>
    </source>
</evidence>
<dbReference type="PANTHER" id="PTHR11705:SF143">
    <property type="entry name" value="SLL0236 PROTEIN"/>
    <property type="match status" value="1"/>
</dbReference>
<evidence type="ECO:0000256" key="3">
    <source>
        <dbReference type="ARBA" id="ARBA00022670"/>
    </source>
</evidence>
<dbReference type="PANTHER" id="PTHR11705">
    <property type="entry name" value="PROTEASE FAMILY M14 CARBOXYPEPTIDASE A,B"/>
    <property type="match status" value="1"/>
</dbReference>
<evidence type="ECO:0000256" key="6">
    <source>
        <dbReference type="ARBA" id="ARBA00023049"/>
    </source>
</evidence>
<feature type="coiled-coil region" evidence="8">
    <location>
        <begin position="100"/>
        <end position="130"/>
    </location>
</feature>
<dbReference type="Proteomes" id="UP001589836">
    <property type="component" value="Unassembled WGS sequence"/>
</dbReference>
<dbReference type="Pfam" id="PF00246">
    <property type="entry name" value="Peptidase_M14"/>
    <property type="match status" value="1"/>
</dbReference>
<keyword evidence="8" id="KW-0175">Coiled coil</keyword>
<dbReference type="EMBL" id="JBHLTP010000003">
    <property type="protein sequence ID" value="MFC0522692.1"/>
    <property type="molecule type" value="Genomic_DNA"/>
</dbReference>
<dbReference type="RefSeq" id="WP_377345221.1">
    <property type="nucleotide sequence ID" value="NZ_JBHLTP010000003.1"/>
</dbReference>
<dbReference type="InterPro" id="IPR007253">
    <property type="entry name" value="Cell_wall-bd_2"/>
</dbReference>
<comment type="caution">
    <text evidence="10">The sequence shown here is derived from an EMBL/GenBank/DDBJ whole genome shotgun (WGS) entry which is preliminary data.</text>
</comment>
<name>A0ABV6LK51_9BACI</name>
<dbReference type="Pfam" id="PF04122">
    <property type="entry name" value="CW_binding_2"/>
    <property type="match status" value="3"/>
</dbReference>
<comment type="cofactor">
    <cofactor evidence="1">
        <name>Zn(2+)</name>
        <dbReference type="ChEBI" id="CHEBI:29105"/>
    </cofactor>
</comment>
<organism evidence="10 11">
    <name type="scientific">Pontibacillus salicampi</name>
    <dbReference type="NCBI Taxonomy" id="1449801"/>
    <lineage>
        <taxon>Bacteria</taxon>
        <taxon>Bacillati</taxon>
        <taxon>Bacillota</taxon>
        <taxon>Bacilli</taxon>
        <taxon>Bacillales</taxon>
        <taxon>Bacillaceae</taxon>
        <taxon>Pontibacillus</taxon>
    </lineage>
</organism>
<evidence type="ECO:0000313" key="10">
    <source>
        <dbReference type="EMBL" id="MFC0522692.1"/>
    </source>
</evidence>
<evidence type="ECO:0000256" key="7">
    <source>
        <dbReference type="PROSITE-ProRule" id="PRU01379"/>
    </source>
</evidence>
<dbReference type="SMART" id="SM00631">
    <property type="entry name" value="Zn_pept"/>
    <property type="match status" value="1"/>
</dbReference>
<comment type="similarity">
    <text evidence="2 7">Belongs to the peptidase M14 family.</text>
</comment>
<keyword evidence="4" id="KW-0378">Hydrolase</keyword>
<keyword evidence="11" id="KW-1185">Reference proteome</keyword>
<accession>A0ABV6LK51</accession>
<feature type="domain" description="Peptidase M14" evidence="9">
    <location>
        <begin position="366"/>
        <end position="692"/>
    </location>
</feature>
<dbReference type="Gene3D" id="3.40.50.12090">
    <property type="match status" value="2"/>
</dbReference>
<evidence type="ECO:0000256" key="8">
    <source>
        <dbReference type="SAM" id="Coils"/>
    </source>
</evidence>
<sequence length="1108" mass="122012">MNRKYASVGLIFVLMLAALFPYGPSSKLTASTTKSEKIVEEKADLVRIHLEDRDELDKLIATGADVMEHLHEHGDGYEMDVLVTPSQLKDLQEQGFETTTVTTKEEINKIKKEREQAAEKEAELLSTVDRVDVIRADYFTNQDGSFLYVEAKTSAGDAASVALTGSWDKGAGTKIGDGGSATLSRKSDENTYMYHSFLVPVDYRPDKVKISSNLGGFSTHEVNNWLGDGKPVKDDHYATGFIDHYMTPTEITNRMEQLAREFPKLAEIIEMPYKTNGYRRHSQAILGEQTDTAVVVTSKSYGHEGGNDIKVTHQASEKADAPLSIQVNSNHIIVNLATDKDGKAISTANDVVKGINENASDLVEASTYRDNEGKGIAEEVESTLTDSLSAPDEVTHDPYLVKAIRIGKQRDGSKVGVLAYSQEHAREWVTPLVSIETAERLLRNYQHDKDTQELLDNLDIFIVPTVNPDGGHYSFYDYNWQRKNMTNYCKDGTYTDPNARNYWGVDLNRNHPVGSVYDGYAGASTDCTSYGFAGPEELSEPEAQNLDWLANQYDNIKFAMNIHSYGGYFMWPPGAYKPETRETLPRPTAGEEAYFWSASRHILEEIQKHRGTVILPSRTGPIPDVLYSAAGNSADNLWYDKGIYTWNFEVGADLWNAEENKWELVGFQPEFAEGYEEAMEFSNGLIGLMEVANKYGEDKEGPTSNMLPGSGRYKGAVEVSFETSEPATVFYTMDGSKPTLESKAIQVDGIRGDAETLTITESTMINWFSVDASGNIERGYDPQKDEQGYHTSKVQIVSNDHKVEVEELAGSNRVETAVEISKDLYPKGFAKDKQLKTVVLSTSSDFADALSAGPLAAQYGNAPLLLTDKQLNKEVMNELQRLKAEEVIIVGGPGAVSPAIETALTQQSYSVTRIHGDNRYETNEAIVDALDEVNGVFVASGEKYADALSAAPIAAADDWAILLTKQEKVSNEALNYLADKQVVVTGGTGVIDNKVYDKIHKQNGDKLVQRIAGADRYGTLVKLLQQFRADTPADTVVVATGKNFPDALTASSLAVSSKAPLVLIKNQVTEEMAHFLTEFGDQTVVDHVKVSGGIVKKHAVKKVVNLLD</sequence>
<evidence type="ECO:0000256" key="2">
    <source>
        <dbReference type="ARBA" id="ARBA00005988"/>
    </source>
</evidence>
<dbReference type="InterPro" id="IPR000834">
    <property type="entry name" value="Peptidase_M14"/>
</dbReference>
<proteinExistence type="inferred from homology"/>
<keyword evidence="5" id="KW-0862">Zinc</keyword>
<dbReference type="Pfam" id="PF13290">
    <property type="entry name" value="CHB_HEX_C_1"/>
    <property type="match status" value="1"/>
</dbReference>
<protein>
    <submittedName>
        <fullName evidence="10">Cell wall-binding repeat-containing protein</fullName>
    </submittedName>
</protein>
<dbReference type="SUPFAM" id="SSF53187">
    <property type="entry name" value="Zn-dependent exopeptidases"/>
    <property type="match status" value="1"/>
</dbReference>
<dbReference type="InterPro" id="IPR059177">
    <property type="entry name" value="GH29D-like_dom"/>
</dbReference>
<gene>
    <name evidence="10" type="ORF">ACFFGV_03700</name>
</gene>
<keyword evidence="6" id="KW-0482">Metalloprotease</keyword>
<evidence type="ECO:0000259" key="9">
    <source>
        <dbReference type="PROSITE" id="PS52035"/>
    </source>
</evidence>